<dbReference type="NCBIfam" id="TIGR01484">
    <property type="entry name" value="HAD-SF-IIB"/>
    <property type="match status" value="1"/>
</dbReference>
<dbReference type="AlphaFoldDB" id="E7GE25"/>
<dbReference type="PANTHER" id="PTHR10000">
    <property type="entry name" value="PHOSPHOSERINE PHOSPHATASE"/>
    <property type="match status" value="1"/>
</dbReference>
<evidence type="ECO:0000313" key="1">
    <source>
        <dbReference type="EMBL" id="EFW03828.1"/>
    </source>
</evidence>
<gene>
    <name evidence="1" type="ORF">HMPREF9488_03018</name>
</gene>
<organism evidence="1 2">
    <name type="scientific">Coprobacillus cateniformis</name>
    <dbReference type="NCBI Taxonomy" id="100884"/>
    <lineage>
        <taxon>Bacteria</taxon>
        <taxon>Bacillati</taxon>
        <taxon>Bacillota</taxon>
        <taxon>Erysipelotrichia</taxon>
        <taxon>Erysipelotrichales</taxon>
        <taxon>Coprobacillaceae</taxon>
        <taxon>Coprobacillus</taxon>
    </lineage>
</organism>
<sequence length="264" mass="30643">MIKMLFSDMDGTIIDFNEMKHEHDKEMLEELKKQGHLIAFNTGRNFQEAYYCIDRHHFPYDYLILNNGAHIVNKEGKELFKKIIPQHVGRKIIEYAMNFTNLFVFFYDGKRTLGHCNGQTYEHSSGGNREIHDVCFQEAYLQVDEFDIIAVHQVDEGDRDILKIQKYIQDNFSQYAVGTLNTHYLDITASGCSKGTGITVLKELLNEKVETYCIGDSFNDISMFEVSDHAYTFQHVSSTIYQHADKKVNYVYDVIDDMLGGKRE</sequence>
<keyword evidence="2" id="KW-1185">Reference proteome</keyword>
<protein>
    <recommendedName>
        <fullName evidence="3">HAD-superfamily hydrolase</fullName>
    </recommendedName>
</protein>
<dbReference type="HOGENOM" id="CLU_044146_3_2_9"/>
<reference evidence="1 2" key="1">
    <citation type="submission" date="2010-12" db="EMBL/GenBank/DDBJ databases">
        <title>The Genome Sequence of Coprobacillus sp. strain 29_1.</title>
        <authorList>
            <consortium name="The Broad Institute Genome Sequencing Platform"/>
            <person name="Earl A."/>
            <person name="Ward D."/>
            <person name="Feldgarden M."/>
            <person name="Gevers D."/>
            <person name="Daigneault M."/>
            <person name="Sibley C.D."/>
            <person name="White A."/>
            <person name="Strauss J."/>
            <person name="Allen-Vercoe E."/>
            <person name="Young S.K."/>
            <person name="Zeng Q."/>
            <person name="Gargeya S."/>
            <person name="Fitzgerald M."/>
            <person name="Haas B."/>
            <person name="Abouelleil A."/>
            <person name="Alvarado L."/>
            <person name="Arachchi H.M."/>
            <person name="Berlin A."/>
            <person name="Brown A."/>
            <person name="Chapman S.B."/>
            <person name="Chen Z."/>
            <person name="Dunbar C."/>
            <person name="Freedman E."/>
            <person name="Gearin G."/>
            <person name="Gellesch M."/>
            <person name="Goldberg J."/>
            <person name="Griggs A."/>
            <person name="Gujja S."/>
            <person name="Heilman E."/>
            <person name="Heiman D."/>
            <person name="Howarth C."/>
            <person name="Larson L."/>
            <person name="Lui A."/>
            <person name="MacDonald P.J.P."/>
            <person name="Mehta T."/>
            <person name="Montmayeur A."/>
            <person name="Murphy C."/>
            <person name="Neiman D."/>
            <person name="Pearson M."/>
            <person name="Priest M."/>
            <person name="Roberts A."/>
            <person name="Saif S."/>
            <person name="Shea T."/>
            <person name="Shenoy N."/>
            <person name="Sisk P."/>
            <person name="Stolte C."/>
            <person name="Sykes S."/>
            <person name="White J."/>
            <person name="Yandava C."/>
            <person name="Nusbaum C."/>
            <person name="Birren B."/>
        </authorList>
    </citation>
    <scope>NUCLEOTIDE SEQUENCE [LARGE SCALE GENOMIC DNA]</scope>
    <source>
        <strain evidence="1 2">29_1</strain>
    </source>
</reference>
<dbReference type="Gene3D" id="3.40.50.1000">
    <property type="entry name" value="HAD superfamily/HAD-like"/>
    <property type="match status" value="1"/>
</dbReference>
<dbReference type="GO" id="GO:0000287">
    <property type="term" value="F:magnesium ion binding"/>
    <property type="evidence" value="ECO:0007669"/>
    <property type="project" value="TreeGrafter"/>
</dbReference>
<dbReference type="PANTHER" id="PTHR10000:SF8">
    <property type="entry name" value="HAD SUPERFAMILY HYDROLASE-LIKE, TYPE 3"/>
    <property type="match status" value="1"/>
</dbReference>
<dbReference type="GO" id="GO:0005829">
    <property type="term" value="C:cytosol"/>
    <property type="evidence" value="ECO:0007669"/>
    <property type="project" value="TreeGrafter"/>
</dbReference>
<dbReference type="InterPro" id="IPR006379">
    <property type="entry name" value="HAD-SF_hydro_IIB"/>
</dbReference>
<name>E7GE25_9FIRM</name>
<dbReference type="GO" id="GO:0016791">
    <property type="term" value="F:phosphatase activity"/>
    <property type="evidence" value="ECO:0007669"/>
    <property type="project" value="TreeGrafter"/>
</dbReference>
<comment type="caution">
    <text evidence="1">The sequence shown here is derived from an EMBL/GenBank/DDBJ whole genome shotgun (WGS) entry which is preliminary data.</text>
</comment>
<dbReference type="STRING" id="100884.GCA_000269565_02528"/>
<dbReference type="InterPro" id="IPR023214">
    <property type="entry name" value="HAD_sf"/>
</dbReference>
<dbReference type="EMBL" id="ADKX01000043">
    <property type="protein sequence ID" value="EFW03828.1"/>
    <property type="molecule type" value="Genomic_DNA"/>
</dbReference>
<dbReference type="OrthoDB" id="306707at2"/>
<dbReference type="GeneID" id="78230341"/>
<evidence type="ECO:0008006" key="3">
    <source>
        <dbReference type="Google" id="ProtNLM"/>
    </source>
</evidence>
<dbReference type="SUPFAM" id="SSF56784">
    <property type="entry name" value="HAD-like"/>
    <property type="match status" value="1"/>
</dbReference>
<dbReference type="eggNOG" id="COG0561">
    <property type="taxonomic scope" value="Bacteria"/>
</dbReference>
<dbReference type="Pfam" id="PF08282">
    <property type="entry name" value="Hydrolase_3"/>
    <property type="match status" value="1"/>
</dbReference>
<accession>E7GE25</accession>
<dbReference type="Proteomes" id="UP000003157">
    <property type="component" value="Unassembled WGS sequence"/>
</dbReference>
<dbReference type="InterPro" id="IPR036412">
    <property type="entry name" value="HAD-like_sf"/>
</dbReference>
<dbReference type="RefSeq" id="WP_008790105.1">
    <property type="nucleotide sequence ID" value="NZ_AKCB01000001.1"/>
</dbReference>
<dbReference type="Gene3D" id="3.30.1240.10">
    <property type="match status" value="1"/>
</dbReference>
<evidence type="ECO:0000313" key="2">
    <source>
        <dbReference type="Proteomes" id="UP000003157"/>
    </source>
</evidence>
<proteinExistence type="predicted"/>